<feature type="compositionally biased region" description="Low complexity" evidence="1">
    <location>
        <begin position="143"/>
        <end position="153"/>
    </location>
</feature>
<feature type="compositionally biased region" description="Acidic residues" evidence="1">
    <location>
        <begin position="284"/>
        <end position="293"/>
    </location>
</feature>
<protein>
    <submittedName>
        <fullName evidence="2">Uncharacterized protein</fullName>
    </submittedName>
</protein>
<feature type="compositionally biased region" description="Basic and acidic residues" evidence="1">
    <location>
        <begin position="176"/>
        <end position="189"/>
    </location>
</feature>
<feature type="region of interest" description="Disordered" evidence="1">
    <location>
        <begin position="379"/>
        <end position="497"/>
    </location>
</feature>
<dbReference type="EMBL" id="JABMIG020000004">
    <property type="protein sequence ID" value="KAL3805070.1"/>
    <property type="molecule type" value="Genomic_DNA"/>
</dbReference>
<accession>A0ABD3QXS6</accession>
<name>A0ABD3QXS6_9STRA</name>
<feature type="compositionally biased region" description="Acidic residues" evidence="1">
    <location>
        <begin position="1401"/>
        <end position="1422"/>
    </location>
</feature>
<organism evidence="2 3">
    <name type="scientific">Cyclotella cryptica</name>
    <dbReference type="NCBI Taxonomy" id="29204"/>
    <lineage>
        <taxon>Eukaryota</taxon>
        <taxon>Sar</taxon>
        <taxon>Stramenopiles</taxon>
        <taxon>Ochrophyta</taxon>
        <taxon>Bacillariophyta</taxon>
        <taxon>Coscinodiscophyceae</taxon>
        <taxon>Thalassiosirophycidae</taxon>
        <taxon>Stephanodiscales</taxon>
        <taxon>Stephanodiscaceae</taxon>
        <taxon>Cyclotella</taxon>
    </lineage>
</organism>
<feature type="compositionally biased region" description="Low complexity" evidence="1">
    <location>
        <begin position="1225"/>
        <end position="1237"/>
    </location>
</feature>
<feature type="compositionally biased region" description="Basic residues" evidence="1">
    <location>
        <begin position="886"/>
        <end position="902"/>
    </location>
</feature>
<sequence>MKKSGRSAERSFTSTGNNNTQESPTNMVSPVQASLERNRRISNFKDRVASLRATSKVYQLSSDKSINTLDSSTLGSISTSCSSRSGNHWSHGPMGDIRFVKNANASPTSTAVVVGLEAEKKCVRKNPFVDDDDEDDDDDDDSSYVSSVDGNDSNTIASLSSSGLAKGESGRVNLAHLEKRDAVEEERTAESTLDSPRGKNGPLHCDESRNEVNSWAGCVGTSLPAAAVKKNPFDDSDDDDDDDDDDDEEEEEEEDTIPQSSTNVDGRKGIQMNYDASPNPFEDSSIDDDDDESFIGVLHANNVHQTNLKTKYSGSKSASSSNTVDSADGAISNASVGSSIDGALFNGFQELMTGAKRKDGDKKLEKTIGKSRETALEIAKKLVEQRRSPSRNNQVEKKNPFDDSSDVDEESQDQASKANDEERVEMNYDASPNPFEDSSIDADDDDDESFAEVGTASKAQLQGSKNDHRSNKSVSSSTTVDSVDANFSNASVGSSVDGALFNGFQELMSGGKRKSKDTTPQDDKDDSTNVTSQETTPVNNNAKHRKHKTGSSVSWNDKKSVASYSSSSFSGFSIETVDSNPEECHPVVVPPKKKAMNVISQEKSPKKSSQVKGDNTGEHAGEKDTSLLMPEALSSPASTDGLNTEGADSVNNVEAASNGSSPVAASNGKIDGNKQDVQKAQMKDENKLEVKPDSSKKKEDKKEKRKKSKAEKADKDSSQLMSTAVPTSAAVPPANMEVDTASTQVKATASTPVALIESGMIDASKGDLKQDKLTDGNHEDVKLENTKKIAKKSQNGKKGKTRKTDKEKTSLKSAAAPTPAKAAAAGKMNKGADANNFEIASTPVTSTAPTPVAASETKTIDASKQDDPQGQVKGGNDGEVKPELKKKTKVKGQKEKKSKSKKVGKESPLLISTTVPIPCPADAALETDKDTNANAFESASIVVKAAAPRPVAASPSGAIDAIKQDESKAQPKDGGRGELKPDNREKNTKKAEKGKKDKAEKVNKKSQQTVVVANDSSVDVHRHETTENVANGVQRAQHKDKREPQEKATTIRTKGSKQVEHGETSKMENTVDKELPESSRLADTFNNTAGKESYIESEEHTAVVKSGDASGKVWESKSSPRSELSMNTDSNKLYRTHDKLQNATLAKKATATKKRWEIGVDSLESSSTGFSVDEAFPTAIKKNESTSSNPFADILALRERERKANSAVVKKLMERNSGISEMNLESSSQETDSEASSTFKQDHKIVLENTEKIKSNPFNDVENVGEPAVDDTDIESDSSNEESSEESMSLEGGIFTDLQKALSKIQSVSYEATDEENDEESLDSKEHPEIFVPTGESCAVSSLKDADFKDAENRTGFDVNESFDSGEDICSVPKSPAPLENENDDDATSVSQSTMSSDQSENSDEETDEESEYLEGETVYDGENEKAFKVSDNTAESAQSSKGKEVQSAPSSDSVTAERSKVGDTNLSPPKSAVVLRDGSISTKDSIVGKTIRVTNSDMVAERIYLESLRAQVHAELKVHVADEEIRLALEARLQAIRDFYKKKATVSKLKSSHDDDFLEKVASLPSQQKCSPSSSKPKILRSESVDKSTQAPLSPVSSVSYPNGVTMRRNEDTTAATQNAKLVQPSSSTTSPSTSHQKGVTMNSSTKHTQKLVFERAQANIDEAIKAANISLAQQSDLDECKGNDDESEEEEFVNRIHTQSAIPSDIFTQDTFWDEDEAIIPPSPSAKTQIGITSPTVRNAWNFYREVNNLMSDSRVYDYEFKVIQEDPLYPYLNSLVGIADSGDDGKTMADKEVQQEARQEYKNKSPHRVCHMLAKEAKIVLPELIELCVDIGRKLDMKTMAVGPVKTASAALIKCEKKYGGNPLLVTDFCRVSLFVPDIASLLALIEIILSKYAYLVKRIKLSNLKNDHSPIIGGYRDCKINVDVDGHICEIQVHLEALWNIKEESGYIHYKRCFENNVDKATFDISRTLTGLDREFLSDLIKVGEDAVESIPITSLKHDNENQIRDYSALASLYLYYGLPVRAEYTLRQIVKLRTESINFGPGHAETLMHLKLLRKSLKMQHKYKSASAVTKRITRAEKGKDGEDDLVELCTQHQCGAMDNLCDSILDPSKKEREEEKKKAQSVEDSRAIWLGVRKTFFKQ</sequence>
<feature type="compositionally biased region" description="Low complexity" evidence="1">
    <location>
        <begin position="946"/>
        <end position="958"/>
    </location>
</feature>
<feature type="compositionally biased region" description="Basic residues" evidence="1">
    <location>
        <begin position="788"/>
        <end position="801"/>
    </location>
</feature>
<feature type="compositionally biased region" description="Low complexity" evidence="1">
    <location>
        <begin position="473"/>
        <end position="484"/>
    </location>
</feature>
<evidence type="ECO:0000313" key="3">
    <source>
        <dbReference type="Proteomes" id="UP001516023"/>
    </source>
</evidence>
<dbReference type="SUPFAM" id="SSF81301">
    <property type="entry name" value="Nucleotidyltransferase"/>
    <property type="match status" value="1"/>
</dbReference>
<feature type="compositionally biased region" description="Basic and acidic residues" evidence="1">
    <location>
        <begin position="671"/>
        <end position="702"/>
    </location>
</feature>
<feature type="region of interest" description="Disordered" evidence="1">
    <location>
        <begin position="1356"/>
        <end position="1472"/>
    </location>
</feature>
<feature type="compositionally biased region" description="Polar residues" evidence="1">
    <location>
        <begin position="1588"/>
        <end position="1604"/>
    </location>
</feature>
<feature type="compositionally biased region" description="Acidic residues" evidence="1">
    <location>
        <begin position="1312"/>
        <end position="1321"/>
    </location>
</feature>
<feature type="compositionally biased region" description="Polar residues" evidence="1">
    <location>
        <begin position="10"/>
        <end position="32"/>
    </location>
</feature>
<feature type="region of interest" description="Disordered" evidence="1">
    <location>
        <begin position="1564"/>
        <end position="1648"/>
    </location>
</feature>
<feature type="compositionally biased region" description="Polar residues" evidence="1">
    <location>
        <begin position="649"/>
        <end position="664"/>
    </location>
</feature>
<feature type="compositionally biased region" description="Polar residues" evidence="1">
    <location>
        <begin position="598"/>
        <end position="613"/>
    </location>
</feature>
<feature type="compositionally biased region" description="Acidic residues" evidence="1">
    <location>
        <begin position="438"/>
        <end position="450"/>
    </location>
</feature>
<feature type="compositionally biased region" description="Polar residues" evidence="1">
    <location>
        <begin position="1006"/>
        <end position="1017"/>
    </location>
</feature>
<feature type="compositionally biased region" description="Low complexity" evidence="1">
    <location>
        <begin position="561"/>
        <end position="573"/>
    </location>
</feature>
<reference evidence="2 3" key="1">
    <citation type="journal article" date="2020" name="G3 (Bethesda)">
        <title>Improved Reference Genome for Cyclotella cryptica CCMP332, a Model for Cell Wall Morphogenesis, Salinity Adaptation, and Lipid Production in Diatoms (Bacillariophyta).</title>
        <authorList>
            <person name="Roberts W.R."/>
            <person name="Downey K.M."/>
            <person name="Ruck E.C."/>
            <person name="Traller J.C."/>
            <person name="Alverson A.J."/>
        </authorList>
    </citation>
    <scope>NUCLEOTIDE SEQUENCE [LARGE SCALE GENOMIC DNA]</scope>
    <source>
        <strain evidence="2 3">CCMP332</strain>
    </source>
</reference>
<feature type="region of interest" description="Disordered" evidence="1">
    <location>
        <begin position="1"/>
        <end position="41"/>
    </location>
</feature>
<feature type="region of interest" description="Disordered" evidence="1">
    <location>
        <begin position="946"/>
        <end position="1130"/>
    </location>
</feature>
<feature type="region of interest" description="Disordered" evidence="1">
    <location>
        <begin position="305"/>
        <end position="341"/>
    </location>
</feature>
<feature type="compositionally biased region" description="Basic and acidic residues" evidence="1">
    <location>
        <begin position="1093"/>
        <end position="1102"/>
    </location>
</feature>
<feature type="compositionally biased region" description="Low complexity" evidence="1">
    <location>
        <begin position="814"/>
        <end position="855"/>
    </location>
</feature>
<comment type="caution">
    <text evidence="2">The sequence shown here is derived from an EMBL/GenBank/DDBJ whole genome shotgun (WGS) entry which is preliminary data.</text>
</comment>
<feature type="compositionally biased region" description="Acidic residues" evidence="1">
    <location>
        <begin position="1268"/>
        <end position="1285"/>
    </location>
</feature>
<dbReference type="InterPro" id="IPR043519">
    <property type="entry name" value="NT_sf"/>
</dbReference>
<dbReference type="Proteomes" id="UP001516023">
    <property type="component" value="Unassembled WGS sequence"/>
</dbReference>
<feature type="compositionally biased region" description="Polar residues" evidence="1">
    <location>
        <begin position="1637"/>
        <end position="1648"/>
    </location>
</feature>
<feature type="region of interest" description="Disordered" evidence="1">
    <location>
        <begin position="1307"/>
        <end position="1338"/>
    </location>
</feature>
<feature type="compositionally biased region" description="Basic and acidic residues" evidence="1">
    <location>
        <begin position="1057"/>
        <end position="1077"/>
    </location>
</feature>
<proteinExistence type="predicted"/>
<feature type="compositionally biased region" description="Basic and acidic residues" evidence="1">
    <location>
        <begin position="962"/>
        <end position="1003"/>
    </location>
</feature>
<feature type="compositionally biased region" description="Low complexity" evidence="1">
    <location>
        <begin position="1626"/>
        <end position="1636"/>
    </location>
</feature>
<feature type="compositionally biased region" description="Low complexity" evidence="1">
    <location>
        <begin position="722"/>
        <end position="734"/>
    </location>
</feature>
<feature type="region of interest" description="Disordered" evidence="1">
    <location>
        <begin position="761"/>
        <end position="926"/>
    </location>
</feature>
<keyword evidence="3" id="KW-1185">Reference proteome</keyword>
<evidence type="ECO:0000256" key="1">
    <source>
        <dbReference type="SAM" id="MobiDB-lite"/>
    </source>
</evidence>
<evidence type="ECO:0000313" key="2">
    <source>
        <dbReference type="EMBL" id="KAL3805070.1"/>
    </source>
</evidence>
<feature type="compositionally biased region" description="Polar residues" evidence="1">
    <location>
        <begin position="485"/>
        <end position="494"/>
    </location>
</feature>
<feature type="compositionally biased region" description="Basic and acidic residues" evidence="1">
    <location>
        <begin position="876"/>
        <end position="885"/>
    </location>
</feature>
<feature type="compositionally biased region" description="Basic and acidic residues" evidence="1">
    <location>
        <begin position="1240"/>
        <end position="1254"/>
    </location>
</feature>
<feature type="compositionally biased region" description="Polar residues" evidence="1">
    <location>
        <begin position="1431"/>
        <end position="1441"/>
    </location>
</feature>
<feature type="compositionally biased region" description="Low complexity" evidence="1">
    <location>
        <begin position="1564"/>
        <end position="1578"/>
    </location>
</feature>
<feature type="region of interest" description="Disordered" evidence="1">
    <location>
        <begin position="509"/>
        <end position="735"/>
    </location>
</feature>
<feature type="compositionally biased region" description="Acidic residues" evidence="1">
    <location>
        <begin position="403"/>
        <end position="412"/>
    </location>
</feature>
<feature type="compositionally biased region" description="Basic and acidic residues" evidence="1">
    <location>
        <begin position="615"/>
        <end position="625"/>
    </location>
</feature>
<feature type="compositionally biased region" description="Polar residues" evidence="1">
    <location>
        <begin position="154"/>
        <end position="163"/>
    </location>
</feature>
<feature type="compositionally biased region" description="Polar residues" evidence="1">
    <location>
        <begin position="528"/>
        <end position="541"/>
    </location>
</feature>
<feature type="compositionally biased region" description="Low complexity" evidence="1">
    <location>
        <begin position="1388"/>
        <end position="1400"/>
    </location>
</feature>
<feature type="region of interest" description="Disordered" evidence="1">
    <location>
        <begin position="225"/>
        <end position="293"/>
    </location>
</feature>
<feature type="compositionally biased region" description="Acidic residues" evidence="1">
    <location>
        <begin position="234"/>
        <end position="256"/>
    </location>
</feature>
<feature type="compositionally biased region" description="Acidic residues" evidence="1">
    <location>
        <begin position="129"/>
        <end position="142"/>
    </location>
</feature>
<feature type="region of interest" description="Disordered" evidence="1">
    <location>
        <begin position="1213"/>
        <end position="1295"/>
    </location>
</feature>
<gene>
    <name evidence="2" type="ORF">HJC23_003298</name>
</gene>
<feature type="compositionally biased region" description="Polar residues" evidence="1">
    <location>
        <begin position="1121"/>
        <end position="1130"/>
    </location>
</feature>
<feature type="compositionally biased region" description="Basic and acidic residues" evidence="1">
    <location>
        <begin position="764"/>
        <end position="787"/>
    </location>
</feature>
<feature type="compositionally biased region" description="Basic and acidic residues" evidence="1">
    <location>
        <begin position="858"/>
        <end position="867"/>
    </location>
</feature>
<feature type="region of interest" description="Disordered" evidence="1">
    <location>
        <begin position="125"/>
        <end position="208"/>
    </location>
</feature>